<evidence type="ECO:0000313" key="5">
    <source>
        <dbReference type="Proteomes" id="UP000028007"/>
    </source>
</evidence>
<dbReference type="PANTHER" id="PTHR10204:SF34">
    <property type="entry name" value="NAD(P)H DEHYDROGENASE [QUINONE] 1 ISOFORM 1"/>
    <property type="match status" value="1"/>
</dbReference>
<name>A0A081PDE9_9SPHI</name>
<comment type="caution">
    <text evidence="4">The sequence shown here is derived from an EMBL/GenBank/DDBJ whole genome shotgun (WGS) entry which is preliminary data.</text>
</comment>
<comment type="similarity">
    <text evidence="1">Belongs to the NAD(P)H dehydrogenase (quinone) family.</text>
</comment>
<keyword evidence="2" id="KW-0560">Oxidoreductase</keyword>
<dbReference type="InterPro" id="IPR051545">
    <property type="entry name" value="NAD(P)H_dehydrogenase_qn"/>
</dbReference>
<sequence length="192" mass="22317">MKKILVINGHPNLKSYNFALAEAYREGASSTGAYVEQINLAELKFNPNLEFGYTQRIELEPDLQSSITKIMAADHLVWIHPVWWGGFPAVMKGFIDRIFLPGITFKYRENSLWWDKLLVGKTARIITTLDQPAWYYWLYYSSPSVNQLKRSILGFCGVRPVKVTYLGIIKQANPQRRDKWLRQIYQLGRTQT</sequence>
<reference evidence="4 5" key="1">
    <citation type="journal article" date="1992" name="Int. J. Syst. Bacteriol.">
        <title>Sphingobacterium antarcticus sp. nov. a Psychrotrophic Bacterium from the Soils of Schirmacher Oasis, Antarctica.</title>
        <authorList>
            <person name="Shivaji S."/>
            <person name="Ray M.K."/>
            <person name="Rao N.S."/>
            <person name="Saiserr L."/>
            <person name="Jagannadham M.V."/>
            <person name="Kumar G.S."/>
            <person name="Reddy G."/>
            <person name="Bhargava P.M."/>
        </authorList>
    </citation>
    <scope>NUCLEOTIDE SEQUENCE [LARGE SCALE GENOMIC DNA]</scope>
    <source>
        <strain evidence="4 5">4BY</strain>
    </source>
</reference>
<evidence type="ECO:0000313" key="4">
    <source>
        <dbReference type="EMBL" id="KEQ28722.1"/>
    </source>
</evidence>
<dbReference type="InterPro" id="IPR029039">
    <property type="entry name" value="Flavoprotein-like_sf"/>
</dbReference>
<proteinExistence type="inferred from homology"/>
<dbReference type="Gene3D" id="3.40.50.360">
    <property type="match status" value="1"/>
</dbReference>
<dbReference type="Pfam" id="PF02525">
    <property type="entry name" value="Flavodoxin_2"/>
    <property type="match status" value="1"/>
</dbReference>
<dbReference type="GO" id="GO:0003955">
    <property type="term" value="F:NAD(P)H dehydrogenase (quinone) activity"/>
    <property type="evidence" value="ECO:0007669"/>
    <property type="project" value="TreeGrafter"/>
</dbReference>
<feature type="domain" description="Flavodoxin-like fold" evidence="3">
    <location>
        <begin position="2"/>
        <end position="183"/>
    </location>
</feature>
<accession>A0A081PDE9</accession>
<dbReference type="PANTHER" id="PTHR10204">
    <property type="entry name" value="NAD P H OXIDOREDUCTASE-RELATED"/>
    <property type="match status" value="1"/>
</dbReference>
<dbReference type="EMBL" id="JNFF01000110">
    <property type="protein sequence ID" value="KEQ28722.1"/>
    <property type="molecule type" value="Genomic_DNA"/>
</dbReference>
<dbReference type="SUPFAM" id="SSF52218">
    <property type="entry name" value="Flavoproteins"/>
    <property type="match status" value="1"/>
</dbReference>
<dbReference type="eggNOG" id="COG2249">
    <property type="taxonomic scope" value="Bacteria"/>
</dbReference>
<gene>
    <name evidence="4" type="ORF">N180_04850</name>
</gene>
<dbReference type="InterPro" id="IPR003680">
    <property type="entry name" value="Flavodoxin_fold"/>
</dbReference>
<evidence type="ECO:0000259" key="3">
    <source>
        <dbReference type="Pfam" id="PF02525"/>
    </source>
</evidence>
<protein>
    <submittedName>
        <fullName evidence="4">NADPH-quinone reductase</fullName>
    </submittedName>
</protein>
<dbReference type="OrthoDB" id="652200at2"/>
<keyword evidence="5" id="KW-1185">Reference proteome</keyword>
<evidence type="ECO:0000256" key="1">
    <source>
        <dbReference type="ARBA" id="ARBA00006252"/>
    </source>
</evidence>
<dbReference type="GO" id="GO:0005829">
    <property type="term" value="C:cytosol"/>
    <property type="evidence" value="ECO:0007669"/>
    <property type="project" value="TreeGrafter"/>
</dbReference>
<dbReference type="Proteomes" id="UP000028007">
    <property type="component" value="Unassembled WGS sequence"/>
</dbReference>
<dbReference type="AlphaFoldDB" id="A0A081PDE9"/>
<dbReference type="RefSeq" id="WP_037443790.1">
    <property type="nucleotide sequence ID" value="NZ_JNFF01000110.1"/>
</dbReference>
<organism evidence="4 5">
    <name type="scientific">Pedobacter antarcticus 4BY</name>
    <dbReference type="NCBI Taxonomy" id="1358423"/>
    <lineage>
        <taxon>Bacteria</taxon>
        <taxon>Pseudomonadati</taxon>
        <taxon>Bacteroidota</taxon>
        <taxon>Sphingobacteriia</taxon>
        <taxon>Sphingobacteriales</taxon>
        <taxon>Sphingobacteriaceae</taxon>
        <taxon>Pedobacter</taxon>
    </lineage>
</organism>
<evidence type="ECO:0000256" key="2">
    <source>
        <dbReference type="ARBA" id="ARBA00023002"/>
    </source>
</evidence>